<organism evidence="1 2">
    <name type="scientific">Sander lucioperca</name>
    <name type="common">Pike-perch</name>
    <name type="synonym">Perca lucioperca</name>
    <dbReference type="NCBI Taxonomy" id="283035"/>
    <lineage>
        <taxon>Eukaryota</taxon>
        <taxon>Metazoa</taxon>
        <taxon>Chordata</taxon>
        <taxon>Craniata</taxon>
        <taxon>Vertebrata</taxon>
        <taxon>Euteleostomi</taxon>
        <taxon>Actinopterygii</taxon>
        <taxon>Neopterygii</taxon>
        <taxon>Teleostei</taxon>
        <taxon>Neoteleostei</taxon>
        <taxon>Acanthomorphata</taxon>
        <taxon>Eupercaria</taxon>
        <taxon>Perciformes</taxon>
        <taxon>Percoidei</taxon>
        <taxon>Percidae</taxon>
        <taxon>Luciopercinae</taxon>
        <taxon>Sander</taxon>
    </lineage>
</organism>
<accession>A0A8C9YQP2</accession>
<reference evidence="1" key="1">
    <citation type="submission" date="2025-08" db="UniProtKB">
        <authorList>
            <consortium name="Ensembl"/>
        </authorList>
    </citation>
    <scope>IDENTIFICATION</scope>
</reference>
<protein>
    <recommendedName>
        <fullName evidence="3">C-type lectin domain-containing protein</fullName>
    </recommendedName>
</protein>
<dbReference type="Gene3D" id="3.10.100.10">
    <property type="entry name" value="Mannose-Binding Protein A, subunit A"/>
    <property type="match status" value="1"/>
</dbReference>
<name>A0A8C9YQP2_SANLU</name>
<dbReference type="AlphaFoldDB" id="A0A8C9YQP2"/>
<proteinExistence type="predicted"/>
<dbReference type="InterPro" id="IPR016187">
    <property type="entry name" value="CTDL_fold"/>
</dbReference>
<dbReference type="SUPFAM" id="SSF56436">
    <property type="entry name" value="C-type lectin-like"/>
    <property type="match status" value="1"/>
</dbReference>
<reference evidence="1" key="2">
    <citation type="submission" date="2025-09" db="UniProtKB">
        <authorList>
            <consortium name="Ensembl"/>
        </authorList>
    </citation>
    <scope>IDENTIFICATION</scope>
</reference>
<sequence>MDEHNITYLTKLAGQYILQASVNCHWTLFLSALLPLSLGFSRKYQYVNLLKTWKEAQSYCREKFADLATIETPNEAVRRHSNALKCSYYAFWLFPFPLLC</sequence>
<evidence type="ECO:0000313" key="1">
    <source>
        <dbReference type="Ensembl" id="ENSSLUP00000028872.1"/>
    </source>
</evidence>
<evidence type="ECO:0008006" key="3">
    <source>
        <dbReference type="Google" id="ProtNLM"/>
    </source>
</evidence>
<dbReference type="Proteomes" id="UP000694568">
    <property type="component" value="Unplaced"/>
</dbReference>
<dbReference type="PANTHER" id="PTHR45784">
    <property type="entry name" value="C-TYPE LECTIN DOMAIN FAMILY 20 MEMBER A-RELATED"/>
    <property type="match status" value="1"/>
</dbReference>
<dbReference type="PANTHER" id="PTHR45784:SF3">
    <property type="entry name" value="C-TYPE LECTIN DOMAIN FAMILY 4 MEMBER K-LIKE-RELATED"/>
    <property type="match status" value="1"/>
</dbReference>
<evidence type="ECO:0000313" key="2">
    <source>
        <dbReference type="Proteomes" id="UP000694568"/>
    </source>
</evidence>
<dbReference type="Ensembl" id="ENSSLUT00000029799.1">
    <property type="protein sequence ID" value="ENSSLUP00000028872.1"/>
    <property type="gene ID" value="ENSSLUG00000013027.1"/>
</dbReference>
<dbReference type="InterPro" id="IPR016186">
    <property type="entry name" value="C-type_lectin-like/link_sf"/>
</dbReference>
<keyword evidence="2" id="KW-1185">Reference proteome</keyword>